<reference evidence="2" key="2">
    <citation type="submission" date="2023-07" db="EMBL/GenBank/DDBJ databases">
        <authorList>
            <person name="Sun H."/>
        </authorList>
    </citation>
    <scope>NUCLEOTIDE SEQUENCE</scope>
    <source>
        <strain evidence="2">05753</strain>
    </source>
</reference>
<evidence type="ECO:0000313" key="3">
    <source>
        <dbReference type="Proteomes" id="UP001169006"/>
    </source>
</evidence>
<organism evidence="2 3">
    <name type="scientific">Rhizobium oryzicola</name>
    <dbReference type="NCBI Taxonomy" id="1232668"/>
    <lineage>
        <taxon>Bacteria</taxon>
        <taxon>Pseudomonadati</taxon>
        <taxon>Pseudomonadota</taxon>
        <taxon>Alphaproteobacteria</taxon>
        <taxon>Hyphomicrobiales</taxon>
        <taxon>Rhizobiaceae</taxon>
        <taxon>Rhizobium/Agrobacterium group</taxon>
        <taxon>Rhizobium</taxon>
    </lineage>
</organism>
<protein>
    <submittedName>
        <fullName evidence="2">Uncharacterized protein</fullName>
    </submittedName>
</protein>
<dbReference type="RefSeq" id="WP_302078059.1">
    <property type="nucleotide sequence ID" value="NZ_JAUKWQ010000005.1"/>
</dbReference>
<keyword evidence="1" id="KW-0812">Transmembrane</keyword>
<proteinExistence type="predicted"/>
<gene>
    <name evidence="2" type="ORF">Q2T52_17370</name>
</gene>
<sequence length="70" mass="7578">MSIAMLFGRHEPVGPPAAIKKVVSPPPLFGSVKSELIDEEEGSLLLPWTVLLALSAWPVFIVSAILWVIL</sequence>
<keyword evidence="1" id="KW-0472">Membrane</keyword>
<evidence type="ECO:0000256" key="1">
    <source>
        <dbReference type="SAM" id="Phobius"/>
    </source>
</evidence>
<reference evidence="2" key="1">
    <citation type="journal article" date="2015" name="Int. J. Syst. Evol. Microbiol.">
        <title>Rhizobium oryzicola sp. nov., potential plant-growth-promoting endophytic bacteria isolated from rice roots.</title>
        <authorList>
            <person name="Zhang X.X."/>
            <person name="Gao J.S."/>
            <person name="Cao Y.H."/>
            <person name="Sheirdil R.A."/>
            <person name="Wang X.C."/>
            <person name="Zhang L."/>
        </authorList>
    </citation>
    <scope>NUCLEOTIDE SEQUENCE</scope>
    <source>
        <strain evidence="2">05753</strain>
    </source>
</reference>
<name>A0ABT8SZF8_9HYPH</name>
<comment type="caution">
    <text evidence="2">The sequence shown here is derived from an EMBL/GenBank/DDBJ whole genome shotgun (WGS) entry which is preliminary data.</text>
</comment>
<keyword evidence="1" id="KW-1133">Transmembrane helix</keyword>
<dbReference type="EMBL" id="JAUKWQ010000005">
    <property type="protein sequence ID" value="MDO1583854.1"/>
    <property type="molecule type" value="Genomic_DNA"/>
</dbReference>
<evidence type="ECO:0000313" key="2">
    <source>
        <dbReference type="EMBL" id="MDO1583854.1"/>
    </source>
</evidence>
<dbReference type="Proteomes" id="UP001169006">
    <property type="component" value="Unassembled WGS sequence"/>
</dbReference>
<accession>A0ABT8SZF8</accession>
<feature type="transmembrane region" description="Helical" evidence="1">
    <location>
        <begin position="45"/>
        <end position="69"/>
    </location>
</feature>
<keyword evidence="3" id="KW-1185">Reference proteome</keyword>